<feature type="transmembrane region" description="Helical" evidence="1">
    <location>
        <begin position="34"/>
        <end position="57"/>
    </location>
</feature>
<proteinExistence type="predicted"/>
<accession>A0A9X3D4T0</accession>
<evidence type="ECO:0000313" key="2">
    <source>
        <dbReference type="EMBL" id="MCX2964757.1"/>
    </source>
</evidence>
<keyword evidence="1" id="KW-0812">Transmembrane</keyword>
<feature type="transmembrane region" description="Helical" evidence="1">
    <location>
        <begin position="7"/>
        <end position="28"/>
    </location>
</feature>
<keyword evidence="3" id="KW-1185">Reference proteome</keyword>
<dbReference type="Proteomes" id="UP001143347">
    <property type="component" value="Unassembled WGS sequence"/>
</dbReference>
<comment type="caution">
    <text evidence="2">The sequence shown here is derived from an EMBL/GenBank/DDBJ whole genome shotgun (WGS) entry which is preliminary data.</text>
</comment>
<reference evidence="2" key="1">
    <citation type="submission" date="2022-10" db="EMBL/GenBank/DDBJ databases">
        <title>WGS of marine actinomycetes from Thailand.</title>
        <authorList>
            <person name="Thawai C."/>
        </authorList>
    </citation>
    <scope>NUCLEOTIDE SEQUENCE</scope>
    <source>
        <strain evidence="2">SW21</strain>
    </source>
</reference>
<dbReference type="AlphaFoldDB" id="A0A9X3D4T0"/>
<keyword evidence="2" id="KW-0813">Transport</keyword>
<dbReference type="EMBL" id="JAPKFM010000010">
    <property type="protein sequence ID" value="MCX2964757.1"/>
    <property type="molecule type" value="Genomic_DNA"/>
</dbReference>
<keyword evidence="1" id="KW-1133">Transmembrane helix</keyword>
<protein>
    <submittedName>
        <fullName evidence="2">Facilitated glucose transporter</fullName>
    </submittedName>
</protein>
<organism evidence="2 3">
    <name type="scientific">Gordonia aquimaris</name>
    <dbReference type="NCBI Taxonomy" id="2984863"/>
    <lineage>
        <taxon>Bacteria</taxon>
        <taxon>Bacillati</taxon>
        <taxon>Actinomycetota</taxon>
        <taxon>Actinomycetes</taxon>
        <taxon>Mycobacteriales</taxon>
        <taxon>Gordoniaceae</taxon>
        <taxon>Gordonia</taxon>
    </lineage>
</organism>
<gene>
    <name evidence="2" type="ORF">OSB52_11695</name>
</gene>
<name>A0A9X3D4T0_9ACTN</name>
<feature type="transmembrane region" description="Helical" evidence="1">
    <location>
        <begin position="64"/>
        <end position="82"/>
    </location>
</feature>
<keyword evidence="1" id="KW-0472">Membrane</keyword>
<keyword evidence="2" id="KW-0762">Sugar transport</keyword>
<evidence type="ECO:0000313" key="3">
    <source>
        <dbReference type="Proteomes" id="UP001143347"/>
    </source>
</evidence>
<evidence type="ECO:0000256" key="1">
    <source>
        <dbReference type="SAM" id="Phobius"/>
    </source>
</evidence>
<dbReference type="RefSeq" id="WP_235722437.1">
    <property type="nucleotide sequence ID" value="NZ_JAPKFM010000010.1"/>
</dbReference>
<sequence>MRPVDRALLALLVVNGFVVGVLSVAFVYLRFGGIAIPVAAVLAGIVNAVLLWLAAAITDGPLRFLPLLAWLLVLVAGALPGPGGDLVLVPDGTLVLPTLGLLAIGAGVPFLLAWTRRLPDPDDR</sequence>
<feature type="transmembrane region" description="Helical" evidence="1">
    <location>
        <begin position="94"/>
        <end position="114"/>
    </location>
</feature>